<dbReference type="AlphaFoldDB" id="A0A4U0UQD1"/>
<feature type="compositionally biased region" description="Pro residues" evidence="1">
    <location>
        <begin position="87"/>
        <end position="96"/>
    </location>
</feature>
<dbReference type="STRING" id="329885.A0A4U0UQD1"/>
<feature type="compositionally biased region" description="Polar residues" evidence="1">
    <location>
        <begin position="75"/>
        <end position="86"/>
    </location>
</feature>
<evidence type="ECO:0000256" key="1">
    <source>
        <dbReference type="SAM" id="MobiDB-lite"/>
    </source>
</evidence>
<feature type="compositionally biased region" description="Low complexity" evidence="1">
    <location>
        <begin position="33"/>
        <end position="46"/>
    </location>
</feature>
<feature type="compositionally biased region" description="Polar residues" evidence="1">
    <location>
        <begin position="15"/>
        <end position="24"/>
    </location>
</feature>
<dbReference type="OrthoDB" id="5385910at2759"/>
<proteinExistence type="predicted"/>
<feature type="compositionally biased region" description="Low complexity" evidence="1">
    <location>
        <begin position="97"/>
        <end position="110"/>
    </location>
</feature>
<gene>
    <name evidence="2" type="ORF">B0A54_11088</name>
</gene>
<feature type="region of interest" description="Disordered" evidence="1">
    <location>
        <begin position="1"/>
        <end position="47"/>
    </location>
</feature>
<protein>
    <submittedName>
        <fullName evidence="2">Uncharacterized protein</fullName>
    </submittedName>
</protein>
<accession>A0A4U0UQD1</accession>
<feature type="region of interest" description="Disordered" evidence="1">
    <location>
        <begin position="69"/>
        <end position="125"/>
    </location>
</feature>
<feature type="region of interest" description="Disordered" evidence="1">
    <location>
        <begin position="250"/>
        <end position="281"/>
    </location>
</feature>
<feature type="compositionally biased region" description="Gly residues" evidence="1">
    <location>
        <begin position="250"/>
        <end position="267"/>
    </location>
</feature>
<feature type="compositionally biased region" description="Low complexity" evidence="1">
    <location>
        <begin position="153"/>
        <end position="169"/>
    </location>
</feature>
<organism evidence="2 3">
    <name type="scientific">Friedmanniomyces endolithicus</name>
    <dbReference type="NCBI Taxonomy" id="329885"/>
    <lineage>
        <taxon>Eukaryota</taxon>
        <taxon>Fungi</taxon>
        <taxon>Dikarya</taxon>
        <taxon>Ascomycota</taxon>
        <taxon>Pezizomycotina</taxon>
        <taxon>Dothideomycetes</taxon>
        <taxon>Dothideomycetidae</taxon>
        <taxon>Mycosphaerellales</taxon>
        <taxon>Teratosphaeriaceae</taxon>
        <taxon>Friedmanniomyces</taxon>
    </lineage>
</organism>
<comment type="caution">
    <text evidence="2">The sequence shown here is derived from an EMBL/GenBank/DDBJ whole genome shotgun (WGS) entry which is preliminary data.</text>
</comment>
<sequence>MPPIPVHIDDPITPTRPQGITPQTAGLPPVAPSPATNVATTTTAAAIQPSGYPVARPAAAIPASTPYIPIPQAPATRTTSALQNENRPPPPQPGAVPVPFQQQQQQASSGLPPPPRAGETAKTQQGSAFTGALNNMYTPPPPAAAQHIQQNYAPTHSTSTSAASLPTTPKRAGPTTLNYGPVASPLAGSGYRDTGADIRRTSAEEQGARGGYVQNVYAQEMSSAQRASLEEEVRRESFVDKLGLGGVVGGGGGGSVGGGTGGFGGTGREGDERSGEGLSGAWDAARGWFGKAASSIAEGEQEVWRRINGH</sequence>
<dbReference type="Proteomes" id="UP000310066">
    <property type="component" value="Unassembled WGS sequence"/>
</dbReference>
<name>A0A4U0UQD1_9PEZI</name>
<feature type="region of interest" description="Disordered" evidence="1">
    <location>
        <begin position="152"/>
        <end position="193"/>
    </location>
</feature>
<reference evidence="2 3" key="1">
    <citation type="submission" date="2017-03" db="EMBL/GenBank/DDBJ databases">
        <title>Genomes of endolithic fungi from Antarctica.</title>
        <authorList>
            <person name="Coleine C."/>
            <person name="Masonjones S."/>
            <person name="Stajich J.E."/>
        </authorList>
    </citation>
    <scope>NUCLEOTIDE SEQUENCE [LARGE SCALE GENOMIC DNA]</scope>
    <source>
        <strain evidence="2 3">CCFEE 5311</strain>
    </source>
</reference>
<evidence type="ECO:0000313" key="3">
    <source>
        <dbReference type="Proteomes" id="UP000310066"/>
    </source>
</evidence>
<evidence type="ECO:0000313" key="2">
    <source>
        <dbReference type="EMBL" id="TKA38074.1"/>
    </source>
</evidence>
<dbReference type="EMBL" id="NAJP01000047">
    <property type="protein sequence ID" value="TKA38074.1"/>
    <property type="molecule type" value="Genomic_DNA"/>
</dbReference>